<evidence type="ECO:0000259" key="1">
    <source>
        <dbReference type="Pfam" id="PF13788"/>
    </source>
</evidence>
<dbReference type="AlphaFoldDB" id="A0A074LSX7"/>
<evidence type="ECO:0000313" key="3">
    <source>
        <dbReference type="Proteomes" id="UP000027931"/>
    </source>
</evidence>
<name>A0A074LSX7_9BACL</name>
<dbReference type="Proteomes" id="UP000027931">
    <property type="component" value="Unassembled WGS sequence"/>
</dbReference>
<feature type="domain" description="DUF4180" evidence="1">
    <location>
        <begin position="10"/>
        <end position="118"/>
    </location>
</feature>
<sequence>MNVTIDQKGDSKVAIVKSSEILLGDVQSALDLMAVLRYDHECHKIIVHQSNVAEDFFDLKTRLAGDILQKFTNYGVQIALVGDFEAYNSKSLRDFIYECNQGRQVFFLKDEEAALQALHRSGGQ</sequence>
<evidence type="ECO:0000313" key="2">
    <source>
        <dbReference type="EMBL" id="KEO85286.1"/>
    </source>
</evidence>
<comment type="caution">
    <text evidence="2">The sequence shown here is derived from an EMBL/GenBank/DDBJ whole genome shotgun (WGS) entry which is preliminary data.</text>
</comment>
<proteinExistence type="predicted"/>
<dbReference type="eggNOG" id="COG1695">
    <property type="taxonomic scope" value="Bacteria"/>
</dbReference>
<accession>A0A074LSX7</accession>
<dbReference type="Pfam" id="PF13788">
    <property type="entry name" value="DUF4180"/>
    <property type="match status" value="1"/>
</dbReference>
<protein>
    <recommendedName>
        <fullName evidence="1">DUF4180 domain-containing protein</fullName>
    </recommendedName>
</protein>
<keyword evidence="3" id="KW-1185">Reference proteome</keyword>
<organism evidence="2 3">
    <name type="scientific">Tumebacillus flagellatus</name>
    <dbReference type="NCBI Taxonomy" id="1157490"/>
    <lineage>
        <taxon>Bacteria</taxon>
        <taxon>Bacillati</taxon>
        <taxon>Bacillota</taxon>
        <taxon>Bacilli</taxon>
        <taxon>Bacillales</taxon>
        <taxon>Alicyclobacillaceae</taxon>
        <taxon>Tumebacillus</taxon>
    </lineage>
</organism>
<dbReference type="InterPro" id="IPR025438">
    <property type="entry name" value="DUF4180"/>
</dbReference>
<dbReference type="EMBL" id="JMIR01000001">
    <property type="protein sequence ID" value="KEO85286.1"/>
    <property type="molecule type" value="Genomic_DNA"/>
</dbReference>
<dbReference type="OrthoDB" id="8595425at2"/>
<reference evidence="2 3" key="1">
    <citation type="journal article" date="2013" name="Int. J. Syst. Evol. Microbiol.">
        <title>Tumebacillus flagellatus sp. nov., an alpha-amylase/pullulanase-producing bacterium isolated from cassava wastewater.</title>
        <authorList>
            <person name="Wang Q."/>
            <person name="Xie N."/>
            <person name="Qin Y."/>
            <person name="Shen N."/>
            <person name="Zhu J."/>
            <person name="Mi H."/>
            <person name="Huang R."/>
        </authorList>
    </citation>
    <scope>NUCLEOTIDE SEQUENCE [LARGE SCALE GENOMIC DNA]</scope>
    <source>
        <strain evidence="2 3">GST4</strain>
    </source>
</reference>
<dbReference type="STRING" id="1157490.EL26_01635"/>
<dbReference type="RefSeq" id="WP_038083622.1">
    <property type="nucleotide sequence ID" value="NZ_JMIR01000001.1"/>
</dbReference>
<gene>
    <name evidence="2" type="ORF">EL26_01635</name>
</gene>